<dbReference type="InterPro" id="IPR013525">
    <property type="entry name" value="ABC2_TM"/>
</dbReference>
<sequence length="392" mass="42335">MKRALAILLNEIKLYVQDRGDLAFGLLLPIVTFALMYGAFGGQTTFTGICRIVNEDGGVYAQRLINDIDSADGVSISLLTRQDADDKLDRSDITFALYIPAGFSTALEAGNNTGLVFKQRGNGGTEGQILASIIRGAVADIEQQFLVQRQTTAALAEYNLSGDLVELSVSEVIALREAKPVVTVNETTTGGKPDFIYQFLPGIVTMYVLFALSLSARTIVEERRRGTLERLLTTQLTVGEMFFGKYISFVARGFIQTLLLLLLSYAVFQMFTPLSFVTALLIALIFSAAATAVGMIIASMARTEDGATWFGVVFTMAMVMLGGTFFEVSQGTIFATISKFSINTYANDAFRAVIAEGGSLVDTGYNLVVLAIVAVAGLVLSRWLFRAVGGRK</sequence>
<evidence type="ECO:0000313" key="10">
    <source>
        <dbReference type="EMBL" id="WWX25508.1"/>
    </source>
</evidence>
<dbReference type="PANTHER" id="PTHR30294">
    <property type="entry name" value="MEMBRANE COMPONENT OF ABC TRANSPORTER YHHJ-RELATED"/>
    <property type="match status" value="1"/>
</dbReference>
<organism evidence="10 11">
    <name type="scientific">Candidatus Dehalogenimonas loeffleri</name>
    <dbReference type="NCBI Taxonomy" id="3127115"/>
    <lineage>
        <taxon>Bacteria</taxon>
        <taxon>Bacillati</taxon>
        <taxon>Chloroflexota</taxon>
        <taxon>Dehalococcoidia</taxon>
        <taxon>Dehalococcoidales</taxon>
        <taxon>Dehalococcoidaceae</taxon>
        <taxon>Dehalogenimonas</taxon>
    </lineage>
</organism>
<evidence type="ECO:0000256" key="1">
    <source>
        <dbReference type="ARBA" id="ARBA00004651"/>
    </source>
</evidence>
<dbReference type="InterPro" id="IPR051449">
    <property type="entry name" value="ABC-2_transporter_component"/>
</dbReference>
<evidence type="ECO:0000259" key="9">
    <source>
        <dbReference type="PROSITE" id="PS51012"/>
    </source>
</evidence>
<keyword evidence="7 8" id="KW-0472">Membrane</keyword>
<feature type="domain" description="ABC transmembrane type-2" evidence="9">
    <location>
        <begin position="162"/>
        <end position="388"/>
    </location>
</feature>
<dbReference type="RefSeq" id="WP_338737729.1">
    <property type="nucleotide sequence ID" value="NZ_CP146612.1"/>
</dbReference>
<evidence type="ECO:0000256" key="4">
    <source>
        <dbReference type="ARBA" id="ARBA00022475"/>
    </source>
</evidence>
<evidence type="ECO:0000256" key="8">
    <source>
        <dbReference type="SAM" id="Phobius"/>
    </source>
</evidence>
<evidence type="ECO:0000256" key="7">
    <source>
        <dbReference type="ARBA" id="ARBA00023136"/>
    </source>
</evidence>
<feature type="transmembrane region" description="Helical" evidence="8">
    <location>
        <begin position="249"/>
        <end position="268"/>
    </location>
</feature>
<name>A0ABZ2J3N8_9CHLR</name>
<dbReference type="InterPro" id="IPR047817">
    <property type="entry name" value="ABC2_TM_bact-type"/>
</dbReference>
<dbReference type="PROSITE" id="PS51012">
    <property type="entry name" value="ABC_TM2"/>
    <property type="match status" value="1"/>
</dbReference>
<proteinExistence type="inferred from homology"/>
<comment type="subcellular location">
    <subcellularLocation>
        <location evidence="1">Cell membrane</location>
        <topology evidence="1">Multi-pass membrane protein</topology>
    </subcellularLocation>
</comment>
<accession>A0ABZ2J3N8</accession>
<keyword evidence="6 8" id="KW-1133">Transmembrane helix</keyword>
<keyword evidence="4" id="KW-1003">Cell membrane</keyword>
<evidence type="ECO:0000256" key="3">
    <source>
        <dbReference type="ARBA" id="ARBA00022448"/>
    </source>
</evidence>
<evidence type="ECO:0000313" key="11">
    <source>
        <dbReference type="Proteomes" id="UP001375370"/>
    </source>
</evidence>
<dbReference type="Gene3D" id="3.40.1710.10">
    <property type="entry name" value="abc type-2 transporter like domain"/>
    <property type="match status" value="1"/>
</dbReference>
<dbReference type="Pfam" id="PF12698">
    <property type="entry name" value="ABC2_membrane_3"/>
    <property type="match status" value="1"/>
</dbReference>
<evidence type="ECO:0000256" key="6">
    <source>
        <dbReference type="ARBA" id="ARBA00022989"/>
    </source>
</evidence>
<evidence type="ECO:0000256" key="2">
    <source>
        <dbReference type="ARBA" id="ARBA00007783"/>
    </source>
</evidence>
<dbReference type="Proteomes" id="UP001375370">
    <property type="component" value="Chromosome"/>
</dbReference>
<keyword evidence="3" id="KW-0813">Transport</keyword>
<feature type="transmembrane region" description="Helical" evidence="8">
    <location>
        <begin position="195"/>
        <end position="216"/>
    </location>
</feature>
<keyword evidence="5 8" id="KW-0812">Transmembrane</keyword>
<reference evidence="10 11" key="1">
    <citation type="submission" date="2024-03" db="EMBL/GenBank/DDBJ databases">
        <title>A Dehalogenimonas Isolated from Estuarine Sediments Dihaloeliminates Chlorinated Alkanes.</title>
        <authorList>
            <person name="Yang Y."/>
            <person name="Wang H."/>
        </authorList>
    </citation>
    <scope>NUCLEOTIDE SEQUENCE [LARGE SCALE GENOMIC DNA]</scope>
    <source>
        <strain evidence="10 11">W</strain>
    </source>
</reference>
<feature type="transmembrane region" description="Helical" evidence="8">
    <location>
        <begin position="365"/>
        <end position="385"/>
    </location>
</feature>
<feature type="transmembrane region" description="Helical" evidence="8">
    <location>
        <begin position="309"/>
        <end position="326"/>
    </location>
</feature>
<keyword evidence="11" id="KW-1185">Reference proteome</keyword>
<gene>
    <name evidence="10" type="ORF">V8247_00630</name>
</gene>
<comment type="similarity">
    <text evidence="2">Belongs to the ABC-2 integral membrane protein family.</text>
</comment>
<feature type="transmembrane region" description="Helical" evidence="8">
    <location>
        <begin position="21"/>
        <end position="40"/>
    </location>
</feature>
<feature type="transmembrane region" description="Helical" evidence="8">
    <location>
        <begin position="274"/>
        <end position="297"/>
    </location>
</feature>
<dbReference type="PANTHER" id="PTHR30294:SF38">
    <property type="entry name" value="TRANSPORT PERMEASE PROTEIN"/>
    <property type="match status" value="1"/>
</dbReference>
<protein>
    <submittedName>
        <fullName evidence="10">ABC transporter permease</fullName>
    </submittedName>
</protein>
<dbReference type="EMBL" id="CP146612">
    <property type="protein sequence ID" value="WWX25508.1"/>
    <property type="molecule type" value="Genomic_DNA"/>
</dbReference>
<evidence type="ECO:0000256" key="5">
    <source>
        <dbReference type="ARBA" id="ARBA00022692"/>
    </source>
</evidence>